<keyword evidence="2" id="KW-0812">Transmembrane</keyword>
<keyword evidence="5" id="KW-1185">Reference proteome</keyword>
<evidence type="ECO:0000256" key="3">
    <source>
        <dbReference type="SAM" id="SignalP"/>
    </source>
</evidence>
<keyword evidence="2" id="KW-1133">Transmembrane helix</keyword>
<feature type="compositionally biased region" description="Low complexity" evidence="1">
    <location>
        <begin position="149"/>
        <end position="173"/>
    </location>
</feature>
<evidence type="ECO:0000313" key="5">
    <source>
        <dbReference type="Proteomes" id="UP000244855"/>
    </source>
</evidence>
<proteinExistence type="predicted"/>
<sequence>MRTLLPTNLLSLLFLLLAPLARAQIGTAYQDVTTMAAYASLKPCAQNCFIDGGFCPYDLVGSKIGCKSYTNCKDTNWQATNDCYCRSDLQKAAQDYLTSCVEKKCTVGDVKIDGSAAGGIYRDYCGQKGYTSVAAPASVSATATKAGTGASAATAGSNGPAETGSSSSSSSSGSGSGSGSGSTNLSTGTIIGIAVGGLAGLILLSWIIKRMINCCTPNPGSRMPPQQQQPLPYYQQPRPAYPMNLYPEQPYWQHKTESEIGPDDSVSVVTPPAIAPTMVSHTRR</sequence>
<dbReference type="OrthoDB" id="5421290at2759"/>
<name>A0A2V1D828_9PLEO</name>
<feature type="signal peptide" evidence="3">
    <location>
        <begin position="1"/>
        <end position="23"/>
    </location>
</feature>
<feature type="transmembrane region" description="Helical" evidence="2">
    <location>
        <begin position="190"/>
        <end position="208"/>
    </location>
</feature>
<evidence type="ECO:0000256" key="1">
    <source>
        <dbReference type="SAM" id="MobiDB-lite"/>
    </source>
</evidence>
<keyword evidence="3" id="KW-0732">Signal</keyword>
<accession>A0A2V1D828</accession>
<keyword evidence="2" id="KW-0472">Membrane</keyword>
<feature type="chain" id="PRO_5016177277" description="Extracellular membrane protein CFEM domain-containing protein" evidence="3">
    <location>
        <begin position="24"/>
        <end position="284"/>
    </location>
</feature>
<evidence type="ECO:0008006" key="6">
    <source>
        <dbReference type="Google" id="ProtNLM"/>
    </source>
</evidence>
<gene>
    <name evidence="4" type="ORF">DM02DRAFT_732956</name>
</gene>
<dbReference type="STRING" id="97972.A0A2V1D828"/>
<feature type="region of interest" description="Disordered" evidence="1">
    <location>
        <begin position="149"/>
        <end position="182"/>
    </location>
</feature>
<evidence type="ECO:0000256" key="2">
    <source>
        <dbReference type="SAM" id="Phobius"/>
    </source>
</evidence>
<protein>
    <recommendedName>
        <fullName evidence="6">Extracellular membrane protein CFEM domain-containing protein</fullName>
    </recommendedName>
</protein>
<evidence type="ECO:0000313" key="4">
    <source>
        <dbReference type="EMBL" id="PVH93693.1"/>
    </source>
</evidence>
<dbReference type="EMBL" id="KZ805573">
    <property type="protein sequence ID" value="PVH93693.1"/>
    <property type="molecule type" value="Genomic_DNA"/>
</dbReference>
<organism evidence="4 5">
    <name type="scientific">Periconia macrospinosa</name>
    <dbReference type="NCBI Taxonomy" id="97972"/>
    <lineage>
        <taxon>Eukaryota</taxon>
        <taxon>Fungi</taxon>
        <taxon>Dikarya</taxon>
        <taxon>Ascomycota</taxon>
        <taxon>Pezizomycotina</taxon>
        <taxon>Dothideomycetes</taxon>
        <taxon>Pleosporomycetidae</taxon>
        <taxon>Pleosporales</taxon>
        <taxon>Massarineae</taxon>
        <taxon>Periconiaceae</taxon>
        <taxon>Periconia</taxon>
    </lineage>
</organism>
<dbReference type="Proteomes" id="UP000244855">
    <property type="component" value="Unassembled WGS sequence"/>
</dbReference>
<reference evidence="4 5" key="1">
    <citation type="journal article" date="2018" name="Sci. Rep.">
        <title>Comparative genomics provides insights into the lifestyle and reveals functional heterogeneity of dark septate endophytic fungi.</title>
        <authorList>
            <person name="Knapp D.G."/>
            <person name="Nemeth J.B."/>
            <person name="Barry K."/>
            <person name="Hainaut M."/>
            <person name="Henrissat B."/>
            <person name="Johnson J."/>
            <person name="Kuo A."/>
            <person name="Lim J.H.P."/>
            <person name="Lipzen A."/>
            <person name="Nolan M."/>
            <person name="Ohm R.A."/>
            <person name="Tamas L."/>
            <person name="Grigoriev I.V."/>
            <person name="Spatafora J.W."/>
            <person name="Nagy L.G."/>
            <person name="Kovacs G.M."/>
        </authorList>
    </citation>
    <scope>NUCLEOTIDE SEQUENCE [LARGE SCALE GENOMIC DNA]</scope>
    <source>
        <strain evidence="4 5">DSE2036</strain>
    </source>
</reference>
<feature type="region of interest" description="Disordered" evidence="1">
    <location>
        <begin position="256"/>
        <end position="284"/>
    </location>
</feature>
<dbReference type="AlphaFoldDB" id="A0A2V1D828"/>